<dbReference type="EMBL" id="CP009268">
    <property type="protein sequence ID" value="AJA53124.1"/>
    <property type="molecule type" value="Genomic_DNA"/>
</dbReference>
<sequence>MNKDVVLDNTEFEQLTASEIWETLYNKELNSKKNILEYIDITAVLKKENINKEKIKDTYNYIYKHIEQLKGSIKPNTMMYLKNRLKTQLGKYVKEKDPKPVNHFIEFFKKAYPENTRRKDFTWVLMDINSISEDQIWTTLTYINRECLNNKLTLDSDQKNDIVGIIKKLISKNNIKYINDLRTLKQLIDILNISIVQTGKSFKVEHK</sequence>
<dbReference type="KEGG" id="cpat:CLPA_c30700"/>
<reference evidence="2" key="2">
    <citation type="submission" date="2015-10" db="EMBL/GenBank/DDBJ databases">
        <title>Improved Draft Genome Sequence of Clostridium pasteurianum Strain ATCC 6013 (DSM 525) Using a Hybrid Next-Generation Sequencing Approach.</title>
        <authorList>
            <person name="Pyne M.E."/>
            <person name="Utturkar S.M."/>
            <person name="Brown S.D."/>
            <person name="Moo-Young M."/>
            <person name="Chung D.A."/>
            <person name="Chou P.C."/>
        </authorList>
    </citation>
    <scope>NUCLEOTIDE SEQUENCE</scope>
    <source>
        <strain evidence="2">ATCC 6013</strain>
    </source>
</reference>
<reference evidence="2 3" key="3">
    <citation type="journal article" name="Genome Announc.">
        <title>Improved Draft Genome Sequence of Clostridium pasteurianum Strain ATCC 6013 (DSM 525) Using a Hybrid Next-Generation Sequencing Approach.</title>
        <authorList>
            <person name="Pyne M.E."/>
            <person name="Utturkar S."/>
            <person name="Brown S.D."/>
            <person name="Moo-Young M."/>
            <person name="Chung D.A."/>
            <person name="Chou C.P."/>
        </authorList>
    </citation>
    <scope>NUCLEOTIDE SEQUENCE [LARGE SCALE GENOMIC DNA]</scope>
    <source>
        <strain evidence="2 3">ATCC 6013</strain>
    </source>
</reference>
<dbReference type="KEGG" id="cpae:CPAST_c30700"/>
<dbReference type="AlphaFoldDB" id="A0A0H3J5A5"/>
<dbReference type="Proteomes" id="UP000028042">
    <property type="component" value="Unassembled WGS sequence"/>
</dbReference>
<proteinExistence type="predicted"/>
<keyword evidence="4" id="KW-1185">Reference proteome</keyword>
<dbReference type="RefSeq" id="WP_003445456.1">
    <property type="nucleotide sequence ID" value="NZ_ANZB01000007.1"/>
</dbReference>
<evidence type="ECO:0000313" key="4">
    <source>
        <dbReference type="Proteomes" id="UP000030905"/>
    </source>
</evidence>
<reference evidence="1 4" key="1">
    <citation type="journal article" date="2015" name="Genome Announc.">
        <title>Complete Genome Sequence of the Nitrogen-Fixing and Solvent-Producing Clostridium pasteurianum DSM 525.</title>
        <authorList>
            <person name="Poehlein A."/>
            <person name="Grosse-Honebrink A."/>
            <person name="Zhang Y."/>
            <person name="Minton N.P."/>
            <person name="Daniel R."/>
        </authorList>
    </citation>
    <scope>NUCLEOTIDE SEQUENCE [LARGE SCALE GENOMIC DNA]</scope>
    <source>
        <strain evidence="1">DSM 525</strain>
        <strain evidence="4">DSM 525 / ATCC 6013</strain>
    </source>
</reference>
<dbReference type="GeneID" id="93075183"/>
<organism evidence="1 4">
    <name type="scientific">Clostridium pasteurianum DSM 525 = ATCC 6013</name>
    <dbReference type="NCBI Taxonomy" id="1262449"/>
    <lineage>
        <taxon>Bacteria</taxon>
        <taxon>Bacillati</taxon>
        <taxon>Bacillota</taxon>
        <taxon>Clostridia</taxon>
        <taxon>Eubacteriales</taxon>
        <taxon>Clostridiaceae</taxon>
        <taxon>Clostridium</taxon>
    </lineage>
</organism>
<dbReference type="eggNOG" id="ENOG5033YBT">
    <property type="taxonomic scope" value="Bacteria"/>
</dbReference>
<gene>
    <name evidence="1" type="ORF">CLPA_c30700</name>
    <name evidence="2" type="ORF">CP6013_00115</name>
</gene>
<dbReference type="PATRIC" id="fig|1262449.3.peg.2336"/>
<evidence type="ECO:0000313" key="2">
    <source>
        <dbReference type="EMBL" id="KRU10868.1"/>
    </source>
</evidence>
<evidence type="ECO:0000313" key="3">
    <source>
        <dbReference type="Proteomes" id="UP000028042"/>
    </source>
</evidence>
<accession>A0A0H3J5A5</accession>
<evidence type="ECO:0000313" key="1">
    <source>
        <dbReference type="EMBL" id="AJA53124.1"/>
    </source>
</evidence>
<name>A0A0H3J5A5_CLOPA</name>
<dbReference type="Proteomes" id="UP000030905">
    <property type="component" value="Chromosome"/>
</dbReference>
<protein>
    <submittedName>
        <fullName evidence="1">Uncharacterized protein</fullName>
    </submittedName>
</protein>
<dbReference type="EMBL" id="JPGY02000001">
    <property type="protein sequence ID" value="KRU10868.1"/>
    <property type="molecule type" value="Genomic_DNA"/>
</dbReference>